<protein>
    <submittedName>
        <fullName evidence="4">Non-ribosomal peptide synthetase</fullName>
    </submittedName>
</protein>
<dbReference type="Gene3D" id="3.30.559.30">
    <property type="entry name" value="Nonribosomal peptide synthetase, condensation domain"/>
    <property type="match status" value="1"/>
</dbReference>
<dbReference type="Pfam" id="PF00501">
    <property type="entry name" value="AMP-binding"/>
    <property type="match status" value="1"/>
</dbReference>
<dbReference type="CDD" id="cd19531">
    <property type="entry name" value="LCL_NRPS-like"/>
    <property type="match status" value="1"/>
</dbReference>
<gene>
    <name evidence="4" type="ORF">PR017_20135</name>
</gene>
<dbReference type="InterPro" id="IPR000873">
    <property type="entry name" value="AMP-dep_synth/lig_dom"/>
</dbReference>
<dbReference type="Pfam" id="PF00550">
    <property type="entry name" value="PP-binding"/>
    <property type="match status" value="1"/>
</dbReference>
<dbReference type="Gene3D" id="3.30.300.30">
    <property type="match status" value="1"/>
</dbReference>
<accession>A0AAF1K850</accession>
<dbReference type="SMART" id="SM00823">
    <property type="entry name" value="PKS_PP"/>
    <property type="match status" value="1"/>
</dbReference>
<reference evidence="5" key="2">
    <citation type="journal article" date="2023" name="MicrobiologyOpen">
        <title>Genomics of the tumorigenes clade of the family Rhizobiaceae and description of Rhizobium rhododendri sp. nov.</title>
        <authorList>
            <person name="Kuzmanovic N."/>
            <person name="diCenzo G.C."/>
            <person name="Bunk B."/>
            <person name="Sproeer C."/>
            <person name="Fruehling A."/>
            <person name="Neumann-Schaal M."/>
            <person name="Overmann J."/>
            <person name="Smalla K."/>
        </authorList>
    </citation>
    <scope>NUCLEOTIDE SEQUENCE [LARGE SCALE GENOMIC DNA]</scope>
    <source>
        <strain evidence="5">1078</strain>
        <plasmid evidence="5">pRt1078</plasmid>
    </source>
</reference>
<dbReference type="GO" id="GO:0009239">
    <property type="term" value="P:enterobactin biosynthetic process"/>
    <property type="evidence" value="ECO:0007669"/>
    <property type="project" value="TreeGrafter"/>
</dbReference>
<keyword evidence="2" id="KW-0597">Phosphoprotein</keyword>
<dbReference type="NCBIfam" id="TIGR01733">
    <property type="entry name" value="AA-adenyl-dom"/>
    <property type="match status" value="1"/>
</dbReference>
<dbReference type="GO" id="GO:0047527">
    <property type="term" value="F:2,3-dihydroxybenzoate-serine ligase activity"/>
    <property type="evidence" value="ECO:0007669"/>
    <property type="project" value="TreeGrafter"/>
</dbReference>
<dbReference type="InterPro" id="IPR045851">
    <property type="entry name" value="AMP-bd_C_sf"/>
</dbReference>
<dbReference type="InterPro" id="IPR009081">
    <property type="entry name" value="PP-bd_ACP"/>
</dbReference>
<keyword evidence="5" id="KW-1185">Reference proteome</keyword>
<dbReference type="InterPro" id="IPR042099">
    <property type="entry name" value="ANL_N_sf"/>
</dbReference>
<dbReference type="GO" id="GO:0031177">
    <property type="term" value="F:phosphopantetheine binding"/>
    <property type="evidence" value="ECO:0007669"/>
    <property type="project" value="InterPro"/>
</dbReference>
<dbReference type="GO" id="GO:0005829">
    <property type="term" value="C:cytosol"/>
    <property type="evidence" value="ECO:0007669"/>
    <property type="project" value="TreeGrafter"/>
</dbReference>
<dbReference type="InterPro" id="IPR020806">
    <property type="entry name" value="PKS_PP-bd"/>
</dbReference>
<dbReference type="GO" id="GO:0009366">
    <property type="term" value="C:enterobactin synthetase complex"/>
    <property type="evidence" value="ECO:0007669"/>
    <property type="project" value="TreeGrafter"/>
</dbReference>
<dbReference type="InterPro" id="IPR020845">
    <property type="entry name" value="AMP-binding_CS"/>
</dbReference>
<dbReference type="InterPro" id="IPR010071">
    <property type="entry name" value="AA_adenyl_dom"/>
</dbReference>
<dbReference type="EMBL" id="CP117256">
    <property type="protein sequence ID" value="WFR97529.1"/>
    <property type="molecule type" value="Genomic_DNA"/>
</dbReference>
<feature type="domain" description="Carrier" evidence="3">
    <location>
        <begin position="974"/>
        <end position="1048"/>
    </location>
</feature>
<evidence type="ECO:0000313" key="4">
    <source>
        <dbReference type="EMBL" id="WFR97529.1"/>
    </source>
</evidence>
<dbReference type="PANTHER" id="PTHR45527">
    <property type="entry name" value="NONRIBOSOMAL PEPTIDE SYNTHETASE"/>
    <property type="match status" value="1"/>
</dbReference>
<dbReference type="InterPro" id="IPR023213">
    <property type="entry name" value="CAT-like_dom_sf"/>
</dbReference>
<dbReference type="InterPro" id="IPR036736">
    <property type="entry name" value="ACP-like_sf"/>
</dbReference>
<dbReference type="PROSITE" id="PS50075">
    <property type="entry name" value="CARRIER"/>
    <property type="match status" value="1"/>
</dbReference>
<dbReference type="Gene3D" id="3.40.50.12780">
    <property type="entry name" value="N-terminal domain of ligase-like"/>
    <property type="match status" value="1"/>
</dbReference>
<name>A0AAF1K850_9HYPH</name>
<dbReference type="SUPFAM" id="SSF56801">
    <property type="entry name" value="Acetyl-CoA synthetase-like"/>
    <property type="match status" value="1"/>
</dbReference>
<dbReference type="SUPFAM" id="SSF52777">
    <property type="entry name" value="CoA-dependent acyltransferases"/>
    <property type="match status" value="3"/>
</dbReference>
<sequence>MNSRIELLHRRLEQNGVKRTAIRKRPNADAAPLSDAQHRMWLHQKLHPASGAYNVCIRIDLAGALDVSRLLAALAAVVDHHEILRTTYSTDAKGQPFQRIHAQLSPEVHIVEHGDPERVARDSACAPFDIASSGPLRAHLVTIDAARWSLVLTVHHIVWDGGCFGIFSRDLSLAYRGLAIEPLSIQYADITAHRSSPNSDADLEAQLSYWRETLTPLPPALPLPTIQSSGPRTSERASRLDRVMPTDCATGLRAAAASLKTTPFAVFIAAYALLLHRWTGASDITIGTTVANRHEPGSGALIGNFGNTVLLRLEVSGDATFRQLVAQTARVVTDAVSHGDVSFERIVSALAPVREAGHGYFTDTLGLFLDRDIGGPDLPEVEVRWSNVFNGSSPFALTFQGFLTGDALEVEATFRSELFATATVLDMLDHLESILLAATADPAQLCSTVSHLPAPQRDRLLRLSRGAEIDRNPVSVLDHWRRQVKSKPSRIALVSGPDRFRFFEIDEQANRLAAHLMARGIRAQDVVAVAASRGLITVVAPLAIWKCGAIFLPLDPRHPEARLQKLVRSANAKLLICDFDVAIDNLPVVSIDAFMAAATEPAIDPGHSPHRLEAAHIGFTSGSTGQPKGVVTTHGSLAARTVWVSDHWRGGVGGTRLAKSAPTAIDATAELCEAFVTGEYIVLATDDEARDAAALARLLKTHGIGHFMAVPGLIGAVAIAAPDVMSDMDRVLSTGEPLLPGVAASIYRTAESVPLYNSYGCTETTGDVTAGRISSKDAANGVISIGRPLPGSCCYVLTADLTLSPPGALGELYVEGQQLARGYLAQPALTATRFIASPFAGHDRLYRTGDLARWREDGLLELAGRVDDQVNIRGYRVEPDETVAELYAAPDVKEAAILARRIGSTMELVAYVSGDGLRPQDGPRLRARLADRLPGPLVPAEVVVLPSLPRLEGGKIDRQALPRGVVAPDVSSRSPRNDREKNLTRILAELLGCGSVGIDENFFTLGGDSLMALSFAACANAAGFEFPAAAVFQYPTVAQLVEQLPPLVEEQAKPISLPAQVHRFRLSGLPLSEFVTWEPLRGPAKPDRLRAALAEAISSHPTLQQGIAVRGRLWRAARMAGAGRDAKVIEIASSDPARVIEAARSAIDIAAGAVIAVVLTPDAALLVAHAAAIDGLSLRRIADDIYRHLAAEHMTPTRADHASGRGQAAMHPFAPVPATIHHDWQSIIDLGPKCPWWVGPDEILSKGPDVRVRAAMDLAAETLHMHALLSAALDVSKGDLVVADVEVEPDGIGPLLAAPVLARAGARDAPGDGGLYIAFIDRRRPVAGGPGLLVRRTVTPRSWPDAGMVRGTDRLYRIVASWQEIEGQTELEIAAGDADMARALLNAWIAAISRQDSDRA</sequence>
<dbReference type="SUPFAM" id="SSF47336">
    <property type="entry name" value="ACP-like"/>
    <property type="match status" value="1"/>
</dbReference>
<dbReference type="PANTHER" id="PTHR45527:SF1">
    <property type="entry name" value="FATTY ACID SYNTHASE"/>
    <property type="match status" value="1"/>
</dbReference>
<evidence type="ECO:0000259" key="3">
    <source>
        <dbReference type="PROSITE" id="PS50075"/>
    </source>
</evidence>
<keyword evidence="1" id="KW-0596">Phosphopantetheine</keyword>
<dbReference type="Pfam" id="PF00668">
    <property type="entry name" value="Condensation"/>
    <property type="match status" value="1"/>
</dbReference>
<organism evidence="4 5">
    <name type="scientific">Rhizobium tumorigenes</name>
    <dbReference type="NCBI Taxonomy" id="2041385"/>
    <lineage>
        <taxon>Bacteria</taxon>
        <taxon>Pseudomonadati</taxon>
        <taxon>Pseudomonadota</taxon>
        <taxon>Alphaproteobacteria</taxon>
        <taxon>Hyphomicrobiales</taxon>
        <taxon>Rhizobiaceae</taxon>
        <taxon>Rhizobium/Agrobacterium group</taxon>
        <taxon>Rhizobium</taxon>
    </lineage>
</organism>
<keyword evidence="4" id="KW-0614">Plasmid</keyword>
<dbReference type="CDD" id="cd05930">
    <property type="entry name" value="A_NRPS"/>
    <property type="match status" value="1"/>
</dbReference>
<geneLocation type="plasmid" evidence="4 5">
    <name>pRt1078</name>
</geneLocation>
<dbReference type="PROSITE" id="PS00455">
    <property type="entry name" value="AMP_BINDING"/>
    <property type="match status" value="1"/>
</dbReference>
<evidence type="ECO:0000313" key="5">
    <source>
        <dbReference type="Proteomes" id="UP000249499"/>
    </source>
</evidence>
<dbReference type="GO" id="GO:0043041">
    <property type="term" value="P:amino acid activation for nonribosomal peptide biosynthetic process"/>
    <property type="evidence" value="ECO:0007669"/>
    <property type="project" value="TreeGrafter"/>
</dbReference>
<evidence type="ECO:0000256" key="1">
    <source>
        <dbReference type="ARBA" id="ARBA00022450"/>
    </source>
</evidence>
<dbReference type="RefSeq" id="WP_111221313.1">
    <property type="nucleotide sequence ID" value="NZ_CP117256.1"/>
</dbReference>
<dbReference type="Gene3D" id="3.30.559.10">
    <property type="entry name" value="Chloramphenicol acetyltransferase-like domain"/>
    <property type="match status" value="2"/>
</dbReference>
<evidence type="ECO:0000256" key="2">
    <source>
        <dbReference type="ARBA" id="ARBA00022553"/>
    </source>
</evidence>
<dbReference type="InterPro" id="IPR001242">
    <property type="entry name" value="Condensation_dom"/>
</dbReference>
<dbReference type="Proteomes" id="UP000249499">
    <property type="component" value="Plasmid pRt1078"/>
</dbReference>
<dbReference type="KEGG" id="rtu:PR017_20135"/>
<dbReference type="Gene3D" id="1.10.1200.10">
    <property type="entry name" value="ACP-like"/>
    <property type="match status" value="1"/>
</dbReference>
<reference evidence="4 5" key="1">
    <citation type="journal article" date="2018" name="Sci. Rep.">
        <title>Rhizobium tumorigenes sp. nov., a novel plant tumorigenic bacterium isolated from cane gall tumors on thornless blackberry.</title>
        <authorList>
            <person name="Kuzmanovi N."/>
            <person name="Smalla K."/>
            <person name="Gronow S."/>
            <person name="PuBawska J."/>
        </authorList>
    </citation>
    <scope>NUCLEOTIDE SEQUENCE [LARGE SCALE GENOMIC DNA]</scope>
    <source>
        <strain evidence="4 5">1078</strain>
    </source>
</reference>
<proteinExistence type="predicted"/>